<evidence type="ECO:0000313" key="3">
    <source>
        <dbReference type="Proteomes" id="UP001152795"/>
    </source>
</evidence>
<organism evidence="2 3">
    <name type="scientific">Paramuricea clavata</name>
    <name type="common">Red gorgonian</name>
    <name type="synonym">Violescent sea-whip</name>
    <dbReference type="NCBI Taxonomy" id="317549"/>
    <lineage>
        <taxon>Eukaryota</taxon>
        <taxon>Metazoa</taxon>
        <taxon>Cnidaria</taxon>
        <taxon>Anthozoa</taxon>
        <taxon>Octocorallia</taxon>
        <taxon>Malacalcyonacea</taxon>
        <taxon>Plexauridae</taxon>
        <taxon>Paramuricea</taxon>
    </lineage>
</organism>
<evidence type="ECO:0000313" key="2">
    <source>
        <dbReference type="EMBL" id="CAB3991751.1"/>
    </source>
</evidence>
<evidence type="ECO:0000256" key="1">
    <source>
        <dbReference type="SAM" id="MobiDB-lite"/>
    </source>
</evidence>
<name>A0A7D9DR94_PARCT</name>
<protein>
    <submittedName>
        <fullName evidence="2">Uncharacterized protein</fullName>
    </submittedName>
</protein>
<keyword evidence="3" id="KW-1185">Reference proteome</keyword>
<dbReference type="Proteomes" id="UP001152795">
    <property type="component" value="Unassembled WGS sequence"/>
</dbReference>
<feature type="compositionally biased region" description="Acidic residues" evidence="1">
    <location>
        <begin position="1"/>
        <end position="12"/>
    </location>
</feature>
<reference evidence="2" key="1">
    <citation type="submission" date="2020-04" db="EMBL/GenBank/DDBJ databases">
        <authorList>
            <person name="Alioto T."/>
            <person name="Alioto T."/>
            <person name="Gomez Garrido J."/>
        </authorList>
    </citation>
    <scope>NUCLEOTIDE SEQUENCE</scope>
    <source>
        <strain evidence="2">A484AB</strain>
    </source>
</reference>
<dbReference type="EMBL" id="CACRXK020001911">
    <property type="protein sequence ID" value="CAB3991751.1"/>
    <property type="molecule type" value="Genomic_DNA"/>
</dbReference>
<sequence>MPFFQDNEDSVAEETTQKQLISDKETTLQNAMTEPESVEEAVQEMPMGIHGHVPENISVGQTKQADKSTVEQLISRQKNQEETSVFSRLCYMNTPLTISVKKYIYKYM</sequence>
<dbReference type="AlphaFoldDB" id="A0A7D9DR94"/>
<gene>
    <name evidence="2" type="ORF">PACLA_8A087496</name>
</gene>
<accession>A0A7D9DR94</accession>
<comment type="caution">
    <text evidence="2">The sequence shown here is derived from an EMBL/GenBank/DDBJ whole genome shotgun (WGS) entry which is preliminary data.</text>
</comment>
<feature type="region of interest" description="Disordered" evidence="1">
    <location>
        <begin position="1"/>
        <end position="34"/>
    </location>
</feature>
<proteinExistence type="predicted"/>